<dbReference type="Proteomes" id="UP000049472">
    <property type="component" value="Unassembled WGS sequence"/>
</dbReference>
<dbReference type="Pfam" id="PF01980">
    <property type="entry name" value="TrmO_N"/>
    <property type="match status" value="1"/>
</dbReference>
<evidence type="ECO:0000313" key="5">
    <source>
        <dbReference type="EMBL" id="MSD27202.1"/>
    </source>
</evidence>
<dbReference type="InterPro" id="IPR040372">
    <property type="entry name" value="YaeB-like"/>
</dbReference>
<dbReference type="Pfam" id="PF18389">
    <property type="entry name" value="TrmO_C"/>
    <property type="match status" value="1"/>
</dbReference>
<dbReference type="CDD" id="cd09281">
    <property type="entry name" value="UPF0066"/>
    <property type="match status" value="1"/>
</dbReference>
<dbReference type="Gene3D" id="3.30.2310.10">
    <property type="entry name" value="YaeB-like"/>
    <property type="match status" value="1"/>
</dbReference>
<dbReference type="GO" id="GO:0008168">
    <property type="term" value="F:methyltransferase activity"/>
    <property type="evidence" value="ECO:0007669"/>
    <property type="project" value="UniProtKB-KW"/>
</dbReference>
<evidence type="ECO:0000313" key="4">
    <source>
        <dbReference type="EMBL" id="CRL38703.1"/>
    </source>
</evidence>
<dbReference type="EMBL" id="CVRQ01000022">
    <property type="protein sequence ID" value="CRL38703.1"/>
    <property type="molecule type" value="Genomic_DNA"/>
</dbReference>
<sequence length="239" mass="27185">MYEKTIEPVAIMHTGFGEKFGIPRQSGLVPEAAGRIIFEPKYRNPDALRGIEEFTHLWIIWGFSENRVEKFTPLVTPPRLGGREKRGVFATRSPFRPNGMGLSSVRLDKVEYKSSKGPIIHVSGVDMLDGTPIYDIKPYLAYADSHPKASDGFAAEHRWDTVHVIWRDEALKSCMDEDTRITVEHILAQDPRAAYNKAKDYIYGMRYGRFDIRFVADSYAGTIEIVDVVECIDGYHKVK</sequence>
<protein>
    <submittedName>
        <fullName evidence="5">tRNA (N6-threonylcarbamoyladenosine(37)-N6)-methyltransferase TrmO</fullName>
    </submittedName>
</protein>
<name>A0A0M6WQB8_9FIRM</name>
<proteinExistence type="inferred from homology"/>
<comment type="similarity">
    <text evidence="2">Belongs to the tRNA methyltransferase O family.</text>
</comment>
<dbReference type="InterPro" id="IPR023370">
    <property type="entry name" value="TrmO-like_N"/>
</dbReference>
<keyword evidence="5" id="KW-0489">Methyltransferase</keyword>
<accession>A0A0M6WQB8</accession>
<dbReference type="NCBIfam" id="TIGR00104">
    <property type="entry name" value="tRNA_TsaA"/>
    <property type="match status" value="1"/>
</dbReference>
<reference evidence="4" key="2">
    <citation type="submission" date="2015-05" db="EMBL/GenBank/DDBJ databases">
        <authorList>
            <person name="Wang D.B."/>
            <person name="Wang M."/>
        </authorList>
    </citation>
    <scope>NUCLEOTIDE SEQUENCE [LARGE SCALE GENOMIC DNA]</scope>
    <source>
        <strain evidence="4">T1-815</strain>
    </source>
</reference>
<keyword evidence="1" id="KW-0949">S-adenosyl-L-methionine</keyword>
<keyword evidence="5" id="KW-0808">Transferase</keyword>
<evidence type="ECO:0000313" key="6">
    <source>
        <dbReference type="Proteomes" id="UP000049472"/>
    </source>
</evidence>
<dbReference type="PROSITE" id="PS51668">
    <property type="entry name" value="TSAA_2"/>
    <property type="match status" value="1"/>
</dbReference>
<reference evidence="6" key="1">
    <citation type="submission" date="2015-05" db="EMBL/GenBank/DDBJ databases">
        <authorList>
            <consortium name="Pathogen Informatics"/>
        </authorList>
    </citation>
    <scope>NUCLEOTIDE SEQUENCE [LARGE SCALE GENOMIC DNA]</scope>
    <source>
        <strain evidence="6">T1-815</strain>
    </source>
</reference>
<evidence type="ECO:0000256" key="2">
    <source>
        <dbReference type="ARBA" id="ARBA00033753"/>
    </source>
</evidence>
<dbReference type="Proteomes" id="UP000465607">
    <property type="component" value="Unassembled WGS sequence"/>
</dbReference>
<dbReference type="PANTHER" id="PTHR12818">
    <property type="entry name" value="TRNA (ADENINE(37)-N6)-METHYLTRANSFERASE"/>
    <property type="match status" value="1"/>
</dbReference>
<dbReference type="InterPro" id="IPR036414">
    <property type="entry name" value="YaeB_N_sf"/>
</dbReference>
<feature type="domain" description="TsaA-like" evidence="3">
    <location>
        <begin position="6"/>
        <end position="148"/>
    </location>
</feature>
<reference evidence="5 7" key="3">
    <citation type="journal article" date="2019" name="Nat. Med.">
        <title>A library of human gut bacterial isolates paired with longitudinal multiomics data enables mechanistic microbiome research.</title>
        <authorList>
            <person name="Poyet M."/>
            <person name="Groussin M."/>
            <person name="Gibbons S.M."/>
            <person name="Avila-Pacheco J."/>
            <person name="Jiang X."/>
            <person name="Kearney S.M."/>
            <person name="Perrotta A.R."/>
            <person name="Berdy B."/>
            <person name="Zhao S."/>
            <person name="Lieberman T.D."/>
            <person name="Swanson P.K."/>
            <person name="Smith M."/>
            <person name="Roesemann S."/>
            <person name="Alexander J.E."/>
            <person name="Rich S.A."/>
            <person name="Livny J."/>
            <person name="Vlamakis H."/>
            <person name="Clish C."/>
            <person name="Bullock K."/>
            <person name="Deik A."/>
            <person name="Scott J."/>
            <person name="Pierce K.A."/>
            <person name="Xavier R.J."/>
            <person name="Alm E.J."/>
        </authorList>
    </citation>
    <scope>NUCLEOTIDE SEQUENCE [LARGE SCALE GENOMIC DNA]</scope>
    <source>
        <strain evidence="5 7">BIOML-A5</strain>
    </source>
</reference>
<dbReference type="EMBL" id="WKQV01000009">
    <property type="protein sequence ID" value="MSD27202.1"/>
    <property type="molecule type" value="Genomic_DNA"/>
</dbReference>
<evidence type="ECO:0000259" key="3">
    <source>
        <dbReference type="PROSITE" id="PS51668"/>
    </source>
</evidence>
<dbReference type="InterPro" id="IPR041369">
    <property type="entry name" value="TrmO_C"/>
</dbReference>
<evidence type="ECO:0000256" key="1">
    <source>
        <dbReference type="ARBA" id="ARBA00022691"/>
    </source>
</evidence>
<evidence type="ECO:0000313" key="7">
    <source>
        <dbReference type="Proteomes" id="UP000465607"/>
    </source>
</evidence>
<organism evidence="4 6">
    <name type="scientific">Agathobacter rectalis</name>
    <dbReference type="NCBI Taxonomy" id="39491"/>
    <lineage>
        <taxon>Bacteria</taxon>
        <taxon>Bacillati</taxon>
        <taxon>Bacillota</taxon>
        <taxon>Clostridia</taxon>
        <taxon>Lachnospirales</taxon>
        <taxon>Lachnospiraceae</taxon>
        <taxon>Agathobacter</taxon>
    </lineage>
</organism>
<keyword evidence="6" id="KW-1185">Reference proteome</keyword>
<dbReference type="PROSITE" id="PS01318">
    <property type="entry name" value="TSAA_1"/>
    <property type="match status" value="1"/>
</dbReference>
<gene>
    <name evidence="5" type="primary">tsaA</name>
    <name evidence="5" type="ORF">GKE44_08540</name>
    <name evidence="4" type="ORF">T1815_18801</name>
</gene>
<dbReference type="GO" id="GO:0032259">
    <property type="term" value="P:methylation"/>
    <property type="evidence" value="ECO:0007669"/>
    <property type="project" value="UniProtKB-KW"/>
</dbReference>
<dbReference type="RefSeq" id="WP_055062011.1">
    <property type="nucleotide sequence ID" value="NZ_CVRQ01000022.1"/>
</dbReference>
<dbReference type="SUPFAM" id="SSF118196">
    <property type="entry name" value="YaeB-like"/>
    <property type="match status" value="1"/>
</dbReference>
<dbReference type="InterPro" id="IPR036413">
    <property type="entry name" value="YaeB-like_sf"/>
</dbReference>
<dbReference type="AlphaFoldDB" id="A0A0M6WQB8"/>
<dbReference type="PANTHER" id="PTHR12818:SF0">
    <property type="entry name" value="TRNA (ADENINE(37)-N6)-METHYLTRANSFERASE"/>
    <property type="match status" value="1"/>
</dbReference>
<dbReference type="InterPro" id="IPR023368">
    <property type="entry name" value="UPF0066_cons_site"/>
</dbReference>
<dbReference type="Gene3D" id="2.40.30.70">
    <property type="entry name" value="YaeB-like"/>
    <property type="match status" value="1"/>
</dbReference>